<keyword evidence="2" id="KW-0813">Transport</keyword>
<evidence type="ECO:0000313" key="7">
    <source>
        <dbReference type="Proteomes" id="UP000254720"/>
    </source>
</evidence>
<dbReference type="InterPro" id="IPR015860">
    <property type="entry name" value="ABC_transpr_TagH-like"/>
</dbReference>
<proteinExistence type="inferred from homology"/>
<sequence length="251" mass="27565">MAKIDLKNVSVEFPVYNVNARSFKKQFLRLATGGSVVEDANERSHVVVNALKSISFSLKDGDRIGLIGHNGSGKSTLLRLLAKIYEPSEGNLKIEGKISPLFNISYGIESEFTGKENISIRGTILGLTPEQIRGRVTEIADFSGLGDYLSMPIRTYSSGMFVRLAFAISTSIKPDILLIDEVFGAGDADFMKRARQKMVSLLEQSSIVVLATHSDVLIKEFCNKALLLEGGRIKYFGDVNEALALYHQKGK</sequence>
<feature type="domain" description="ABC transporter" evidence="5">
    <location>
        <begin position="35"/>
        <end position="248"/>
    </location>
</feature>
<dbReference type="PANTHER" id="PTHR46743">
    <property type="entry name" value="TEICHOIC ACIDS EXPORT ATP-BINDING PROTEIN TAGH"/>
    <property type="match status" value="1"/>
</dbReference>
<name>A0A370GZN0_9COXI</name>
<comment type="similarity">
    <text evidence="1">Belongs to the ABC transporter superfamily.</text>
</comment>
<dbReference type="SMART" id="SM00382">
    <property type="entry name" value="AAA"/>
    <property type="match status" value="1"/>
</dbReference>
<dbReference type="InterPro" id="IPR017871">
    <property type="entry name" value="ABC_transporter-like_CS"/>
</dbReference>
<dbReference type="Gene3D" id="3.40.50.300">
    <property type="entry name" value="P-loop containing nucleotide triphosphate hydrolases"/>
    <property type="match status" value="1"/>
</dbReference>
<keyword evidence="4 6" id="KW-0067">ATP-binding</keyword>
<dbReference type="PROSITE" id="PS00211">
    <property type="entry name" value="ABC_TRANSPORTER_1"/>
    <property type="match status" value="1"/>
</dbReference>
<organism evidence="6 7">
    <name type="scientific">Aquicella lusitana</name>
    <dbReference type="NCBI Taxonomy" id="254246"/>
    <lineage>
        <taxon>Bacteria</taxon>
        <taxon>Pseudomonadati</taxon>
        <taxon>Pseudomonadota</taxon>
        <taxon>Gammaproteobacteria</taxon>
        <taxon>Legionellales</taxon>
        <taxon>Coxiellaceae</taxon>
        <taxon>Aquicella</taxon>
    </lineage>
</organism>
<comment type="caution">
    <text evidence="6">The sequence shown here is derived from an EMBL/GenBank/DDBJ whole genome shotgun (WGS) entry which is preliminary data.</text>
</comment>
<dbReference type="GO" id="GO:0016020">
    <property type="term" value="C:membrane"/>
    <property type="evidence" value="ECO:0007669"/>
    <property type="project" value="InterPro"/>
</dbReference>
<evidence type="ECO:0000313" key="6">
    <source>
        <dbReference type="EMBL" id="RDI48124.1"/>
    </source>
</evidence>
<evidence type="ECO:0000259" key="5">
    <source>
        <dbReference type="PROSITE" id="PS50893"/>
    </source>
</evidence>
<evidence type="ECO:0000256" key="4">
    <source>
        <dbReference type="ARBA" id="ARBA00022840"/>
    </source>
</evidence>
<dbReference type="InterPro" id="IPR027417">
    <property type="entry name" value="P-loop_NTPase"/>
</dbReference>
<dbReference type="PANTHER" id="PTHR46743:SF2">
    <property type="entry name" value="TEICHOIC ACIDS EXPORT ATP-BINDING PROTEIN TAGH"/>
    <property type="match status" value="1"/>
</dbReference>
<dbReference type="GO" id="GO:0140359">
    <property type="term" value="F:ABC-type transporter activity"/>
    <property type="evidence" value="ECO:0007669"/>
    <property type="project" value="InterPro"/>
</dbReference>
<dbReference type="GO" id="GO:0016887">
    <property type="term" value="F:ATP hydrolysis activity"/>
    <property type="evidence" value="ECO:0007669"/>
    <property type="project" value="InterPro"/>
</dbReference>
<evidence type="ECO:0000256" key="1">
    <source>
        <dbReference type="ARBA" id="ARBA00005417"/>
    </source>
</evidence>
<reference evidence="6 7" key="1">
    <citation type="submission" date="2018-07" db="EMBL/GenBank/DDBJ databases">
        <title>Genomic Encyclopedia of Type Strains, Phase IV (KMG-IV): sequencing the most valuable type-strain genomes for metagenomic binning, comparative biology and taxonomic classification.</title>
        <authorList>
            <person name="Goeker M."/>
        </authorList>
    </citation>
    <scope>NUCLEOTIDE SEQUENCE [LARGE SCALE GENOMIC DNA]</scope>
    <source>
        <strain evidence="6 7">DSM 16500</strain>
    </source>
</reference>
<dbReference type="Proteomes" id="UP000254720">
    <property type="component" value="Unassembled WGS sequence"/>
</dbReference>
<dbReference type="PROSITE" id="PS50893">
    <property type="entry name" value="ABC_TRANSPORTER_2"/>
    <property type="match status" value="1"/>
</dbReference>
<dbReference type="GO" id="GO:0005524">
    <property type="term" value="F:ATP binding"/>
    <property type="evidence" value="ECO:0007669"/>
    <property type="project" value="UniProtKB-KW"/>
</dbReference>
<dbReference type="Pfam" id="PF00005">
    <property type="entry name" value="ABC_tran"/>
    <property type="match status" value="1"/>
</dbReference>
<dbReference type="CDD" id="cd03220">
    <property type="entry name" value="ABC_KpsT_Wzt"/>
    <property type="match status" value="1"/>
</dbReference>
<accession>A0A370GZN0</accession>
<protein>
    <submittedName>
        <fullName evidence="6">ABC-2 type transport system ATP-binding protein/lipopolysaccharide transport system ATP-binding protein</fullName>
    </submittedName>
</protein>
<keyword evidence="7" id="KW-1185">Reference proteome</keyword>
<dbReference type="InterPro" id="IPR003439">
    <property type="entry name" value="ABC_transporter-like_ATP-bd"/>
</dbReference>
<dbReference type="OrthoDB" id="9778870at2"/>
<dbReference type="EMBL" id="QQAX01000003">
    <property type="protein sequence ID" value="RDI48124.1"/>
    <property type="molecule type" value="Genomic_DNA"/>
</dbReference>
<dbReference type="RefSeq" id="WP_114833648.1">
    <property type="nucleotide sequence ID" value="NZ_LR699114.1"/>
</dbReference>
<dbReference type="InterPro" id="IPR050683">
    <property type="entry name" value="Bact_Polysacc_Export_ATP-bd"/>
</dbReference>
<evidence type="ECO:0000256" key="3">
    <source>
        <dbReference type="ARBA" id="ARBA00022741"/>
    </source>
</evidence>
<evidence type="ECO:0000256" key="2">
    <source>
        <dbReference type="ARBA" id="ARBA00022448"/>
    </source>
</evidence>
<dbReference type="SUPFAM" id="SSF52540">
    <property type="entry name" value="P-loop containing nucleoside triphosphate hydrolases"/>
    <property type="match status" value="1"/>
</dbReference>
<keyword evidence="3" id="KW-0547">Nucleotide-binding</keyword>
<dbReference type="AlphaFoldDB" id="A0A370GZN0"/>
<gene>
    <name evidence="6" type="ORF">C8D86_10389</name>
</gene>
<dbReference type="InterPro" id="IPR003593">
    <property type="entry name" value="AAA+_ATPase"/>
</dbReference>